<evidence type="ECO:0000256" key="1">
    <source>
        <dbReference type="ARBA" id="ARBA00023015"/>
    </source>
</evidence>
<dbReference type="SMART" id="SM00344">
    <property type="entry name" value="HTH_ASNC"/>
    <property type="match status" value="1"/>
</dbReference>
<dbReference type="PANTHER" id="PTHR30154:SF46">
    <property type="entry name" value="TRANSCRIPTIONAL REGULATORY PROTEIN"/>
    <property type="match status" value="1"/>
</dbReference>
<keyword evidence="6" id="KW-1185">Reference proteome</keyword>
<dbReference type="InterPro" id="IPR036388">
    <property type="entry name" value="WH-like_DNA-bd_sf"/>
</dbReference>
<keyword evidence="1" id="KW-0805">Transcription regulation</keyword>
<dbReference type="InterPro" id="IPR036390">
    <property type="entry name" value="WH_DNA-bd_sf"/>
</dbReference>
<dbReference type="Proteomes" id="UP000645462">
    <property type="component" value="Unassembled WGS sequence"/>
</dbReference>
<dbReference type="PROSITE" id="PS50956">
    <property type="entry name" value="HTH_ASNC_2"/>
    <property type="match status" value="1"/>
</dbReference>
<name>A0ABQ1KPU9_9RHOB</name>
<keyword evidence="2" id="KW-0238">DNA-binding</keyword>
<organism evidence="5 6">
    <name type="scientific">Marivita lacus</name>
    <dbReference type="NCBI Taxonomy" id="1323742"/>
    <lineage>
        <taxon>Bacteria</taxon>
        <taxon>Pseudomonadati</taxon>
        <taxon>Pseudomonadota</taxon>
        <taxon>Alphaproteobacteria</taxon>
        <taxon>Rhodobacterales</taxon>
        <taxon>Roseobacteraceae</taxon>
        <taxon>Marivita</taxon>
    </lineage>
</organism>
<gene>
    <name evidence="5" type="ORF">GCM10011363_23830</name>
</gene>
<dbReference type="Pfam" id="PF13412">
    <property type="entry name" value="HTH_24"/>
    <property type="match status" value="1"/>
</dbReference>
<accession>A0ABQ1KPU9</accession>
<dbReference type="InterPro" id="IPR019887">
    <property type="entry name" value="Tscrpt_reg_AsnC/Lrp_C"/>
</dbReference>
<feature type="domain" description="HTH asnC-type" evidence="4">
    <location>
        <begin position="4"/>
        <end position="65"/>
    </location>
</feature>
<dbReference type="InterPro" id="IPR011008">
    <property type="entry name" value="Dimeric_a/b-barrel"/>
</dbReference>
<dbReference type="EMBL" id="BMFC01000005">
    <property type="protein sequence ID" value="GGC06340.1"/>
    <property type="molecule type" value="Genomic_DNA"/>
</dbReference>
<evidence type="ECO:0000313" key="5">
    <source>
        <dbReference type="EMBL" id="GGC06340.1"/>
    </source>
</evidence>
<dbReference type="InterPro" id="IPR019888">
    <property type="entry name" value="Tscrpt_reg_AsnC-like"/>
</dbReference>
<reference evidence="6" key="1">
    <citation type="journal article" date="2019" name="Int. J. Syst. Evol. Microbiol.">
        <title>The Global Catalogue of Microorganisms (GCM) 10K type strain sequencing project: providing services to taxonomists for standard genome sequencing and annotation.</title>
        <authorList>
            <consortium name="The Broad Institute Genomics Platform"/>
            <consortium name="The Broad Institute Genome Sequencing Center for Infectious Disease"/>
            <person name="Wu L."/>
            <person name="Ma J."/>
        </authorList>
    </citation>
    <scope>NUCLEOTIDE SEQUENCE [LARGE SCALE GENOMIC DNA]</scope>
    <source>
        <strain evidence="6">CGMCC 1.12478</strain>
    </source>
</reference>
<proteinExistence type="predicted"/>
<sequence length="155" mass="17185">MAPLDPKDIKLLALLQRNGQTPAQDLADQLGMSASQISRRRQRLESEGYITGTPCRLNPARLGLNVQAFIQVETRAQSNGTHQSIKRLVSTTPEIVAAWTLTGEADYIFRVYCTDLAALNRLVQDVLLPHDSIGRVHSQIVMDQVKDDTALPLPR</sequence>
<dbReference type="SUPFAM" id="SSF54909">
    <property type="entry name" value="Dimeric alpha+beta barrel"/>
    <property type="match status" value="1"/>
</dbReference>
<protein>
    <submittedName>
        <fullName evidence="5">AsnC family transcriptional regulator</fullName>
    </submittedName>
</protein>
<dbReference type="Pfam" id="PF01037">
    <property type="entry name" value="AsnC_trans_reg"/>
    <property type="match status" value="1"/>
</dbReference>
<evidence type="ECO:0000313" key="6">
    <source>
        <dbReference type="Proteomes" id="UP000645462"/>
    </source>
</evidence>
<keyword evidence="3" id="KW-0804">Transcription</keyword>
<evidence type="ECO:0000256" key="2">
    <source>
        <dbReference type="ARBA" id="ARBA00023125"/>
    </source>
</evidence>
<dbReference type="Gene3D" id="1.10.10.10">
    <property type="entry name" value="Winged helix-like DNA-binding domain superfamily/Winged helix DNA-binding domain"/>
    <property type="match status" value="1"/>
</dbReference>
<dbReference type="PANTHER" id="PTHR30154">
    <property type="entry name" value="LEUCINE-RESPONSIVE REGULATORY PROTEIN"/>
    <property type="match status" value="1"/>
</dbReference>
<dbReference type="PRINTS" id="PR00033">
    <property type="entry name" value="HTHASNC"/>
</dbReference>
<dbReference type="SUPFAM" id="SSF46785">
    <property type="entry name" value="Winged helix' DNA-binding domain"/>
    <property type="match status" value="1"/>
</dbReference>
<dbReference type="InterPro" id="IPR011991">
    <property type="entry name" value="ArsR-like_HTH"/>
</dbReference>
<evidence type="ECO:0000259" key="4">
    <source>
        <dbReference type="PROSITE" id="PS50956"/>
    </source>
</evidence>
<dbReference type="Gene3D" id="3.30.70.920">
    <property type="match status" value="1"/>
</dbReference>
<dbReference type="CDD" id="cd00090">
    <property type="entry name" value="HTH_ARSR"/>
    <property type="match status" value="1"/>
</dbReference>
<comment type="caution">
    <text evidence="5">The sequence shown here is derived from an EMBL/GenBank/DDBJ whole genome shotgun (WGS) entry which is preliminary data.</text>
</comment>
<dbReference type="RefSeq" id="WP_188482272.1">
    <property type="nucleotide sequence ID" value="NZ_BMFC01000005.1"/>
</dbReference>
<dbReference type="InterPro" id="IPR000485">
    <property type="entry name" value="AsnC-type_HTH_dom"/>
</dbReference>
<evidence type="ECO:0000256" key="3">
    <source>
        <dbReference type="ARBA" id="ARBA00023163"/>
    </source>
</evidence>